<dbReference type="AlphaFoldDB" id="A0A8H4AEP2"/>
<dbReference type="GO" id="GO:0007165">
    <property type="term" value="P:signal transduction"/>
    <property type="evidence" value="ECO:0007669"/>
    <property type="project" value="TreeGrafter"/>
</dbReference>
<dbReference type="InterPro" id="IPR001245">
    <property type="entry name" value="Ser-Thr/Tyr_kinase_cat_dom"/>
</dbReference>
<dbReference type="GO" id="GO:0004672">
    <property type="term" value="F:protein kinase activity"/>
    <property type="evidence" value="ECO:0007669"/>
    <property type="project" value="InterPro"/>
</dbReference>
<keyword evidence="2" id="KW-0808">Transferase</keyword>
<dbReference type="GO" id="GO:0005737">
    <property type="term" value="C:cytoplasm"/>
    <property type="evidence" value="ECO:0007669"/>
    <property type="project" value="TreeGrafter"/>
</dbReference>
<comment type="caution">
    <text evidence="2">The sequence shown here is derived from an EMBL/GenBank/DDBJ whole genome shotgun (WGS) entry which is preliminary data.</text>
</comment>
<accession>A0A8H4AEP2</accession>
<feature type="domain" description="Protein kinase" evidence="1">
    <location>
        <begin position="1"/>
        <end position="87"/>
    </location>
</feature>
<keyword evidence="2" id="KW-0418">Kinase</keyword>
<dbReference type="OrthoDB" id="10261027at2759"/>
<dbReference type="SUPFAM" id="SSF56112">
    <property type="entry name" value="Protein kinase-like (PK-like)"/>
    <property type="match status" value="1"/>
</dbReference>
<dbReference type="InterPro" id="IPR011009">
    <property type="entry name" value="Kinase-like_dom_sf"/>
</dbReference>
<organism evidence="2 3">
    <name type="scientific">Gigaspora margarita</name>
    <dbReference type="NCBI Taxonomy" id="4874"/>
    <lineage>
        <taxon>Eukaryota</taxon>
        <taxon>Fungi</taxon>
        <taxon>Fungi incertae sedis</taxon>
        <taxon>Mucoromycota</taxon>
        <taxon>Glomeromycotina</taxon>
        <taxon>Glomeromycetes</taxon>
        <taxon>Diversisporales</taxon>
        <taxon>Gigasporaceae</taxon>
        <taxon>Gigaspora</taxon>
    </lineage>
</organism>
<dbReference type="EMBL" id="WTPW01000711">
    <property type="protein sequence ID" value="KAF0486324.1"/>
    <property type="molecule type" value="Genomic_DNA"/>
</dbReference>
<gene>
    <name evidence="2" type="ORF">F8M41_022694</name>
</gene>
<evidence type="ECO:0000313" key="2">
    <source>
        <dbReference type="EMBL" id="KAF0486324.1"/>
    </source>
</evidence>
<reference evidence="2 3" key="1">
    <citation type="journal article" date="2019" name="Environ. Microbiol.">
        <title>At the nexus of three kingdoms: the genome of the mycorrhizal fungus Gigaspora margarita provides insights into plant, endobacterial and fungal interactions.</title>
        <authorList>
            <person name="Venice F."/>
            <person name="Ghignone S."/>
            <person name="Salvioli di Fossalunga A."/>
            <person name="Amselem J."/>
            <person name="Novero M."/>
            <person name="Xianan X."/>
            <person name="Sedzielewska Toro K."/>
            <person name="Morin E."/>
            <person name="Lipzen A."/>
            <person name="Grigoriev I.V."/>
            <person name="Henrissat B."/>
            <person name="Martin F.M."/>
            <person name="Bonfante P."/>
        </authorList>
    </citation>
    <scope>NUCLEOTIDE SEQUENCE [LARGE SCALE GENOMIC DNA]</scope>
    <source>
        <strain evidence="2 3">BEG34</strain>
    </source>
</reference>
<name>A0A8H4AEP2_GIGMA</name>
<dbReference type="PANTHER" id="PTHR23257">
    <property type="entry name" value="SERINE-THREONINE PROTEIN KINASE"/>
    <property type="match status" value="1"/>
</dbReference>
<keyword evidence="3" id="KW-1185">Reference proteome</keyword>
<dbReference type="PROSITE" id="PS50011">
    <property type="entry name" value="PROTEIN_KINASE_DOM"/>
    <property type="match status" value="1"/>
</dbReference>
<proteinExistence type="predicted"/>
<sequence length="87" mass="10247">MLQLKALYMIEHPNVIKFYGISEHPTMENFIMVLQFANNGSLRDYLQSKQQEDVLKNSWSETIQIAKEIILGLKHLHENRIIHENLV</sequence>
<dbReference type="InterPro" id="IPR000719">
    <property type="entry name" value="Prot_kinase_dom"/>
</dbReference>
<dbReference type="InterPro" id="IPR050167">
    <property type="entry name" value="Ser_Thr_protein_kinase"/>
</dbReference>
<evidence type="ECO:0000313" key="3">
    <source>
        <dbReference type="Proteomes" id="UP000439903"/>
    </source>
</evidence>
<protein>
    <submittedName>
        <fullName evidence="2">Kinase-like protein</fullName>
    </submittedName>
</protein>
<dbReference type="GO" id="GO:0005524">
    <property type="term" value="F:ATP binding"/>
    <property type="evidence" value="ECO:0007669"/>
    <property type="project" value="InterPro"/>
</dbReference>
<dbReference type="PANTHER" id="PTHR23257:SF963">
    <property type="entry name" value="AT08303P"/>
    <property type="match status" value="1"/>
</dbReference>
<dbReference type="Pfam" id="PF07714">
    <property type="entry name" value="PK_Tyr_Ser-Thr"/>
    <property type="match status" value="1"/>
</dbReference>
<dbReference type="Gene3D" id="1.10.510.10">
    <property type="entry name" value="Transferase(Phosphotransferase) domain 1"/>
    <property type="match status" value="1"/>
</dbReference>
<evidence type="ECO:0000259" key="1">
    <source>
        <dbReference type="PROSITE" id="PS50011"/>
    </source>
</evidence>
<dbReference type="Proteomes" id="UP000439903">
    <property type="component" value="Unassembled WGS sequence"/>
</dbReference>